<feature type="domain" description="Histidine kinase" evidence="14">
    <location>
        <begin position="88"/>
        <end position="291"/>
    </location>
</feature>
<dbReference type="GO" id="GO:0005886">
    <property type="term" value="C:plasma membrane"/>
    <property type="evidence" value="ECO:0007669"/>
    <property type="project" value="UniProtKB-SubCell"/>
</dbReference>
<dbReference type="GO" id="GO:0005524">
    <property type="term" value="F:ATP binding"/>
    <property type="evidence" value="ECO:0007669"/>
    <property type="project" value="UniProtKB-KW"/>
</dbReference>
<dbReference type="InterPro" id="IPR003594">
    <property type="entry name" value="HATPase_dom"/>
</dbReference>
<comment type="catalytic activity">
    <reaction evidence="1">
        <text>ATP + protein L-histidine = ADP + protein N-phospho-L-histidine.</text>
        <dbReference type="EC" id="2.7.13.3"/>
    </reaction>
</comment>
<evidence type="ECO:0000259" key="14">
    <source>
        <dbReference type="PROSITE" id="PS50109"/>
    </source>
</evidence>
<evidence type="ECO:0000256" key="13">
    <source>
        <dbReference type="ARBA" id="ARBA00023136"/>
    </source>
</evidence>
<accession>A0A1H9WP85</accession>
<comment type="subcellular location">
    <subcellularLocation>
        <location evidence="2">Cell membrane</location>
        <topology evidence="2">Multi-pass membrane protein</topology>
    </subcellularLocation>
</comment>
<dbReference type="Pfam" id="PF02518">
    <property type="entry name" value="HATPase_c"/>
    <property type="match status" value="1"/>
</dbReference>
<proteinExistence type="predicted"/>
<dbReference type="SMART" id="SM00388">
    <property type="entry name" value="HisKA"/>
    <property type="match status" value="1"/>
</dbReference>
<evidence type="ECO:0000256" key="2">
    <source>
        <dbReference type="ARBA" id="ARBA00004651"/>
    </source>
</evidence>
<dbReference type="Gene3D" id="1.10.287.130">
    <property type="match status" value="1"/>
</dbReference>
<keyword evidence="7" id="KW-0812">Transmembrane</keyword>
<dbReference type="InterPro" id="IPR036097">
    <property type="entry name" value="HisK_dim/P_sf"/>
</dbReference>
<evidence type="ECO:0000256" key="7">
    <source>
        <dbReference type="ARBA" id="ARBA00022692"/>
    </source>
</evidence>
<evidence type="ECO:0000256" key="4">
    <source>
        <dbReference type="ARBA" id="ARBA00022475"/>
    </source>
</evidence>
<dbReference type="EMBL" id="FOGJ01000032">
    <property type="protein sequence ID" value="SES35507.1"/>
    <property type="molecule type" value="Genomic_DNA"/>
</dbReference>
<evidence type="ECO:0000256" key="5">
    <source>
        <dbReference type="ARBA" id="ARBA00022553"/>
    </source>
</evidence>
<keyword evidence="4" id="KW-1003">Cell membrane</keyword>
<evidence type="ECO:0000256" key="10">
    <source>
        <dbReference type="ARBA" id="ARBA00022840"/>
    </source>
</evidence>
<dbReference type="Proteomes" id="UP000182584">
    <property type="component" value="Unassembled WGS sequence"/>
</dbReference>
<dbReference type="EC" id="2.7.13.3" evidence="3"/>
<dbReference type="SUPFAM" id="SSF47384">
    <property type="entry name" value="Homodimeric domain of signal transducing histidine kinase"/>
    <property type="match status" value="1"/>
</dbReference>
<dbReference type="SMART" id="SM00387">
    <property type="entry name" value="HATPase_c"/>
    <property type="match status" value="1"/>
</dbReference>
<keyword evidence="13" id="KW-0472">Membrane</keyword>
<keyword evidence="6" id="KW-0808">Transferase</keyword>
<evidence type="ECO:0000256" key="6">
    <source>
        <dbReference type="ARBA" id="ARBA00022679"/>
    </source>
</evidence>
<gene>
    <name evidence="15" type="ORF">SAMN04487884_13221</name>
</gene>
<keyword evidence="12" id="KW-0902">Two-component regulatory system</keyword>
<sequence>MKYLLIICLIVIIILIMKIIAMKLSIKELREGYEERAGIHTNTVLTVSSRDKEILELAKTLNKTIVKLRDSYNRYEHGDQEIKSAITNISHDLRTPLTAISGYLELAQRQDCSPEMDKYLTIIKGRTEHMKKLTEELFEYSIVTGGEITEEKQDVNIGKMLEDCIMNYYPALKARGIDPVIDITEEKIVRNLYPTYVERIINNLFSNALKYSSGDLEISLSDDGRLRFANSAPNLSSVDVSKLFDRFFTVENARSSSTGLGLSIVKIFAERMNCGVKADYIEGKIVIVVDF</sequence>
<dbReference type="RefSeq" id="WP_074758446.1">
    <property type="nucleotide sequence ID" value="NZ_FOGJ01000032.1"/>
</dbReference>
<keyword evidence="9" id="KW-0418">Kinase</keyword>
<dbReference type="SUPFAM" id="SSF55874">
    <property type="entry name" value="ATPase domain of HSP90 chaperone/DNA topoisomerase II/histidine kinase"/>
    <property type="match status" value="1"/>
</dbReference>
<dbReference type="InterPro" id="IPR036890">
    <property type="entry name" value="HATPase_C_sf"/>
</dbReference>
<dbReference type="PANTHER" id="PTHR45528">
    <property type="entry name" value="SENSOR HISTIDINE KINASE CPXA"/>
    <property type="match status" value="1"/>
</dbReference>
<dbReference type="OrthoDB" id="9792991at2"/>
<name>A0A1H9WP85_BUTFI</name>
<dbReference type="Gene3D" id="3.30.565.10">
    <property type="entry name" value="Histidine kinase-like ATPase, C-terminal domain"/>
    <property type="match status" value="1"/>
</dbReference>
<evidence type="ECO:0000256" key="8">
    <source>
        <dbReference type="ARBA" id="ARBA00022741"/>
    </source>
</evidence>
<dbReference type="PANTHER" id="PTHR45528:SF1">
    <property type="entry name" value="SENSOR HISTIDINE KINASE CPXA"/>
    <property type="match status" value="1"/>
</dbReference>
<dbReference type="AlphaFoldDB" id="A0A1H9WP85"/>
<evidence type="ECO:0000256" key="11">
    <source>
        <dbReference type="ARBA" id="ARBA00022989"/>
    </source>
</evidence>
<evidence type="ECO:0000313" key="15">
    <source>
        <dbReference type="EMBL" id="SES35507.1"/>
    </source>
</evidence>
<protein>
    <recommendedName>
        <fullName evidence="3">histidine kinase</fullName>
        <ecNumber evidence="3">2.7.13.3</ecNumber>
    </recommendedName>
</protein>
<keyword evidence="8" id="KW-0547">Nucleotide-binding</keyword>
<dbReference type="GO" id="GO:0000155">
    <property type="term" value="F:phosphorelay sensor kinase activity"/>
    <property type="evidence" value="ECO:0007669"/>
    <property type="project" value="InterPro"/>
</dbReference>
<dbReference type="InterPro" id="IPR050398">
    <property type="entry name" value="HssS/ArlS-like"/>
</dbReference>
<organism evidence="15 16">
    <name type="scientific">Butyrivibrio fibrisolvens</name>
    <dbReference type="NCBI Taxonomy" id="831"/>
    <lineage>
        <taxon>Bacteria</taxon>
        <taxon>Bacillati</taxon>
        <taxon>Bacillota</taxon>
        <taxon>Clostridia</taxon>
        <taxon>Lachnospirales</taxon>
        <taxon>Lachnospiraceae</taxon>
        <taxon>Butyrivibrio</taxon>
    </lineage>
</organism>
<evidence type="ECO:0000256" key="3">
    <source>
        <dbReference type="ARBA" id="ARBA00012438"/>
    </source>
</evidence>
<keyword evidence="5" id="KW-0597">Phosphoprotein</keyword>
<evidence type="ECO:0000256" key="1">
    <source>
        <dbReference type="ARBA" id="ARBA00000085"/>
    </source>
</evidence>
<evidence type="ECO:0000256" key="12">
    <source>
        <dbReference type="ARBA" id="ARBA00023012"/>
    </source>
</evidence>
<evidence type="ECO:0000256" key="9">
    <source>
        <dbReference type="ARBA" id="ARBA00022777"/>
    </source>
</evidence>
<dbReference type="eggNOG" id="COG2205">
    <property type="taxonomic scope" value="Bacteria"/>
</dbReference>
<dbReference type="PROSITE" id="PS50109">
    <property type="entry name" value="HIS_KIN"/>
    <property type="match status" value="1"/>
</dbReference>
<dbReference type="CDD" id="cd00082">
    <property type="entry name" value="HisKA"/>
    <property type="match status" value="1"/>
</dbReference>
<dbReference type="InterPro" id="IPR003661">
    <property type="entry name" value="HisK_dim/P_dom"/>
</dbReference>
<dbReference type="InterPro" id="IPR005467">
    <property type="entry name" value="His_kinase_dom"/>
</dbReference>
<keyword evidence="11" id="KW-1133">Transmembrane helix</keyword>
<evidence type="ECO:0000313" key="16">
    <source>
        <dbReference type="Proteomes" id="UP000182584"/>
    </source>
</evidence>
<keyword evidence="10" id="KW-0067">ATP-binding</keyword>
<dbReference type="Pfam" id="PF00512">
    <property type="entry name" value="HisKA"/>
    <property type="match status" value="1"/>
</dbReference>
<reference evidence="15 16" key="1">
    <citation type="submission" date="2016-10" db="EMBL/GenBank/DDBJ databases">
        <authorList>
            <person name="de Groot N.N."/>
        </authorList>
    </citation>
    <scope>NUCLEOTIDE SEQUENCE [LARGE SCALE GENOMIC DNA]</scope>
    <source>
        <strain evidence="15 16">AR40</strain>
    </source>
</reference>